<gene>
    <name evidence="2" type="ORF">GGI59_001343</name>
</gene>
<dbReference type="InterPro" id="IPR013249">
    <property type="entry name" value="RNA_pol_sigma70_r4_t2"/>
</dbReference>
<protein>
    <submittedName>
        <fullName evidence="2">DNA-directed RNA polymerase specialized sigma24 family protein</fullName>
    </submittedName>
</protein>
<accession>A0A7W8XC35</accession>
<dbReference type="GO" id="GO:0006352">
    <property type="term" value="P:DNA-templated transcription initiation"/>
    <property type="evidence" value="ECO:0007669"/>
    <property type="project" value="InterPro"/>
</dbReference>
<keyword evidence="2" id="KW-0240">DNA-directed RNA polymerase</keyword>
<dbReference type="InterPro" id="IPR013324">
    <property type="entry name" value="RNA_pol_sigma_r3/r4-like"/>
</dbReference>
<comment type="caution">
    <text evidence="2">The sequence shown here is derived from an EMBL/GenBank/DDBJ whole genome shotgun (WGS) entry which is preliminary data.</text>
</comment>
<dbReference type="GO" id="GO:0016987">
    <property type="term" value="F:sigma factor activity"/>
    <property type="evidence" value="ECO:0007669"/>
    <property type="project" value="InterPro"/>
</dbReference>
<dbReference type="Pfam" id="PF08281">
    <property type="entry name" value="Sigma70_r4_2"/>
    <property type="match status" value="1"/>
</dbReference>
<name>A0A7W8XC35_9HYPH</name>
<dbReference type="InterPro" id="IPR036388">
    <property type="entry name" value="WH-like_DNA-bd_sf"/>
</dbReference>
<organism evidence="2 3">
    <name type="scientific">Rhizobium lentis</name>
    <dbReference type="NCBI Taxonomy" id="1138194"/>
    <lineage>
        <taxon>Bacteria</taxon>
        <taxon>Pseudomonadati</taxon>
        <taxon>Pseudomonadota</taxon>
        <taxon>Alphaproteobacteria</taxon>
        <taxon>Hyphomicrobiales</taxon>
        <taxon>Rhizobiaceae</taxon>
        <taxon>Rhizobium/Agrobacterium group</taxon>
        <taxon>Rhizobium</taxon>
    </lineage>
</organism>
<evidence type="ECO:0000313" key="2">
    <source>
        <dbReference type="EMBL" id="MBB5559700.1"/>
    </source>
</evidence>
<dbReference type="GO" id="GO:0003677">
    <property type="term" value="F:DNA binding"/>
    <property type="evidence" value="ECO:0007669"/>
    <property type="project" value="InterPro"/>
</dbReference>
<proteinExistence type="predicted"/>
<dbReference type="Gene3D" id="1.10.10.10">
    <property type="entry name" value="Winged helix-like DNA-binding domain superfamily/Winged helix DNA-binding domain"/>
    <property type="match status" value="1"/>
</dbReference>
<dbReference type="SUPFAM" id="SSF88659">
    <property type="entry name" value="Sigma3 and sigma4 domains of RNA polymerase sigma factors"/>
    <property type="match status" value="1"/>
</dbReference>
<keyword evidence="3" id="KW-1185">Reference proteome</keyword>
<dbReference type="EMBL" id="JACHBC010000002">
    <property type="protein sequence ID" value="MBB5559700.1"/>
    <property type="molecule type" value="Genomic_DNA"/>
</dbReference>
<keyword evidence="2" id="KW-0804">Transcription</keyword>
<dbReference type="GO" id="GO:0000428">
    <property type="term" value="C:DNA-directed RNA polymerase complex"/>
    <property type="evidence" value="ECO:0007669"/>
    <property type="project" value="UniProtKB-KW"/>
</dbReference>
<evidence type="ECO:0000313" key="3">
    <source>
        <dbReference type="Proteomes" id="UP000528824"/>
    </source>
</evidence>
<sequence length="46" mass="5340">MEELEADRAVAVKRAYVKGLSYQELADQFGVPLNTMRTWLRRSLLN</sequence>
<dbReference type="AlphaFoldDB" id="A0A7W8XC35"/>
<feature type="domain" description="RNA polymerase sigma factor 70 region 4 type 2" evidence="1">
    <location>
        <begin position="1"/>
        <end position="44"/>
    </location>
</feature>
<reference evidence="2 3" key="1">
    <citation type="submission" date="2020-08" db="EMBL/GenBank/DDBJ databases">
        <title>Genomic Encyclopedia of Type Strains, Phase IV (KMG-V): Genome sequencing to study the core and pangenomes of soil and plant-associated prokaryotes.</title>
        <authorList>
            <person name="Whitman W."/>
        </authorList>
    </citation>
    <scope>NUCLEOTIDE SEQUENCE [LARGE SCALE GENOMIC DNA]</scope>
    <source>
        <strain evidence="2 3">SEMIA 4034</strain>
    </source>
</reference>
<evidence type="ECO:0000259" key="1">
    <source>
        <dbReference type="Pfam" id="PF08281"/>
    </source>
</evidence>
<dbReference type="Proteomes" id="UP000528824">
    <property type="component" value="Unassembled WGS sequence"/>
</dbReference>